<organism evidence="3 4">
    <name type="scientific">Chironomus riparius</name>
    <dbReference type="NCBI Taxonomy" id="315576"/>
    <lineage>
        <taxon>Eukaryota</taxon>
        <taxon>Metazoa</taxon>
        <taxon>Ecdysozoa</taxon>
        <taxon>Arthropoda</taxon>
        <taxon>Hexapoda</taxon>
        <taxon>Insecta</taxon>
        <taxon>Pterygota</taxon>
        <taxon>Neoptera</taxon>
        <taxon>Endopterygota</taxon>
        <taxon>Diptera</taxon>
        <taxon>Nematocera</taxon>
        <taxon>Chironomoidea</taxon>
        <taxon>Chironomidae</taxon>
        <taxon>Chironominae</taxon>
        <taxon>Chironomus</taxon>
    </lineage>
</organism>
<reference evidence="3" key="2">
    <citation type="submission" date="2022-10" db="EMBL/GenBank/DDBJ databases">
        <authorList>
            <consortium name="ENA_rothamsted_submissions"/>
            <consortium name="culmorum"/>
            <person name="King R."/>
        </authorList>
    </citation>
    <scope>NUCLEOTIDE SEQUENCE</scope>
</reference>
<dbReference type="AlphaFoldDB" id="A0A9P0NGZ0"/>
<gene>
    <name evidence="3" type="ORF">CHIRRI_LOCUS6491</name>
</gene>
<proteinExistence type="predicted"/>
<evidence type="ECO:0000313" key="3">
    <source>
        <dbReference type="EMBL" id="CAH1719156.1"/>
    </source>
</evidence>
<dbReference type="GO" id="GO:0005525">
    <property type="term" value="F:GTP binding"/>
    <property type="evidence" value="ECO:0007669"/>
    <property type="project" value="UniProtKB-KW"/>
</dbReference>
<keyword evidence="1" id="KW-0547">Nucleotide-binding</keyword>
<sequence>MSLDKVRIIVVGDPFCGKSSFVNIVANHEILSNNQTTIGCQIEVKLHEYKEDTSQQKQFFIEFFDVGGSMSTKNARSVFYQQTNGIILVHDLTNRKSQENLKNWLIEIINKDGKDVLKGNNASLEDLDTEQFLGICQNLNLQIPILVVGTKNDLIDEKHRKQSKNLGFAQEIGADEIYINCRELRSIQAGSTNAVKLQKFFDKVIERKYFSRDNSTFYDKQRKIVGLQSPAEPSYRYYSPFTSPTVAFGIFKRFVFSSNPPQNVTCLNKNNKI</sequence>
<dbReference type="OrthoDB" id="6138650at2759"/>
<dbReference type="PROSITE" id="PS51419">
    <property type="entry name" value="RAB"/>
    <property type="match status" value="1"/>
</dbReference>
<accession>A0A9P0NGZ0</accession>
<keyword evidence="2" id="KW-0342">GTP-binding</keyword>
<name>A0A9P0NGZ0_9DIPT</name>
<reference evidence="3" key="1">
    <citation type="submission" date="2022-01" db="EMBL/GenBank/DDBJ databases">
        <authorList>
            <person name="King R."/>
        </authorList>
    </citation>
    <scope>NUCLEOTIDE SEQUENCE</scope>
</reference>
<dbReference type="Proteomes" id="UP001153620">
    <property type="component" value="Chromosome 2"/>
</dbReference>
<dbReference type="SMART" id="SM00174">
    <property type="entry name" value="RHO"/>
    <property type="match status" value="1"/>
</dbReference>
<dbReference type="InterPro" id="IPR001806">
    <property type="entry name" value="Small_GTPase"/>
</dbReference>
<protein>
    <submittedName>
        <fullName evidence="3">Uncharacterized protein</fullName>
    </submittedName>
</protein>
<dbReference type="InterPro" id="IPR027417">
    <property type="entry name" value="P-loop_NTPase"/>
</dbReference>
<dbReference type="PANTHER" id="PTHR24073">
    <property type="entry name" value="DRAB5-RELATED"/>
    <property type="match status" value="1"/>
</dbReference>
<evidence type="ECO:0000313" key="4">
    <source>
        <dbReference type="Proteomes" id="UP001153620"/>
    </source>
</evidence>
<dbReference type="GO" id="GO:0003924">
    <property type="term" value="F:GTPase activity"/>
    <property type="evidence" value="ECO:0007669"/>
    <property type="project" value="InterPro"/>
</dbReference>
<dbReference type="Gene3D" id="3.40.50.300">
    <property type="entry name" value="P-loop containing nucleotide triphosphate hydrolases"/>
    <property type="match status" value="1"/>
</dbReference>
<keyword evidence="4" id="KW-1185">Reference proteome</keyword>
<dbReference type="EMBL" id="OU895878">
    <property type="protein sequence ID" value="CAH1719156.1"/>
    <property type="molecule type" value="Genomic_DNA"/>
</dbReference>
<dbReference type="SUPFAM" id="SSF52540">
    <property type="entry name" value="P-loop containing nucleoside triphosphate hydrolases"/>
    <property type="match status" value="1"/>
</dbReference>
<evidence type="ECO:0000256" key="2">
    <source>
        <dbReference type="ARBA" id="ARBA00023134"/>
    </source>
</evidence>
<evidence type="ECO:0000256" key="1">
    <source>
        <dbReference type="ARBA" id="ARBA00022741"/>
    </source>
</evidence>
<dbReference type="Pfam" id="PF08477">
    <property type="entry name" value="Roc"/>
    <property type="match status" value="1"/>
</dbReference>